<dbReference type="AlphaFoldDB" id="A0A016TLY0"/>
<dbReference type="Proteomes" id="UP000024635">
    <property type="component" value="Unassembled WGS sequence"/>
</dbReference>
<evidence type="ECO:0000256" key="9">
    <source>
        <dbReference type="ARBA" id="ARBA00023033"/>
    </source>
</evidence>
<evidence type="ECO:0000256" key="6">
    <source>
        <dbReference type="ARBA" id="ARBA00022737"/>
    </source>
</evidence>
<dbReference type="STRING" id="53326.A0A016TLY0"/>
<keyword evidence="6" id="KW-0677">Repeat</keyword>
<keyword evidence="10" id="KW-0386">Hypusine biosynthesis</keyword>
<evidence type="ECO:0000256" key="2">
    <source>
        <dbReference type="ARBA" id="ARBA00001954"/>
    </source>
</evidence>
<evidence type="ECO:0000256" key="7">
    <source>
        <dbReference type="ARBA" id="ARBA00023002"/>
    </source>
</evidence>
<dbReference type="Pfam" id="PF03130">
    <property type="entry name" value="HEAT_PBS"/>
    <property type="match status" value="1"/>
</dbReference>
<dbReference type="Gene3D" id="1.25.10.10">
    <property type="entry name" value="Leucine-rich Repeat Variant"/>
    <property type="match status" value="1"/>
</dbReference>
<evidence type="ECO:0000313" key="13">
    <source>
        <dbReference type="Proteomes" id="UP000024635"/>
    </source>
</evidence>
<dbReference type="EMBL" id="JARK01001428">
    <property type="protein sequence ID" value="EYC03745.1"/>
    <property type="molecule type" value="Genomic_DNA"/>
</dbReference>
<dbReference type="PANTHER" id="PTHR12697:SF5">
    <property type="entry name" value="DEOXYHYPUSINE HYDROXYLASE"/>
    <property type="match status" value="1"/>
</dbReference>
<organism evidence="12 13">
    <name type="scientific">Ancylostoma ceylanicum</name>
    <dbReference type="NCBI Taxonomy" id="53326"/>
    <lineage>
        <taxon>Eukaryota</taxon>
        <taxon>Metazoa</taxon>
        <taxon>Ecdysozoa</taxon>
        <taxon>Nematoda</taxon>
        <taxon>Chromadorea</taxon>
        <taxon>Rhabditida</taxon>
        <taxon>Rhabditina</taxon>
        <taxon>Rhabditomorpha</taxon>
        <taxon>Strongyloidea</taxon>
        <taxon>Ancylostomatidae</taxon>
        <taxon>Ancylostomatinae</taxon>
        <taxon>Ancylostoma</taxon>
    </lineage>
</organism>
<keyword evidence="9" id="KW-0503">Monooxygenase</keyword>
<dbReference type="GO" id="GO:0019135">
    <property type="term" value="F:deoxyhypusine monooxygenase activity"/>
    <property type="evidence" value="ECO:0007669"/>
    <property type="project" value="UniProtKB-EC"/>
</dbReference>
<dbReference type="InterPro" id="IPR011989">
    <property type="entry name" value="ARM-like"/>
</dbReference>
<dbReference type="FunFam" id="1.25.10.10:FF:000099">
    <property type="entry name" value="Deoxyhypusine hydroxylase"/>
    <property type="match status" value="1"/>
</dbReference>
<evidence type="ECO:0000256" key="4">
    <source>
        <dbReference type="ARBA" id="ARBA00012606"/>
    </source>
</evidence>
<reference evidence="13" key="1">
    <citation type="journal article" date="2015" name="Nat. Genet.">
        <title>The genome and transcriptome of the zoonotic hookworm Ancylostoma ceylanicum identify infection-specific gene families.</title>
        <authorList>
            <person name="Schwarz E.M."/>
            <person name="Hu Y."/>
            <person name="Antoshechkin I."/>
            <person name="Miller M.M."/>
            <person name="Sternberg P.W."/>
            <person name="Aroian R.V."/>
        </authorList>
    </citation>
    <scope>NUCLEOTIDE SEQUENCE</scope>
    <source>
        <strain evidence="13">HY135</strain>
    </source>
</reference>
<dbReference type="PANTHER" id="PTHR12697">
    <property type="entry name" value="PBS LYASE HEAT-LIKE PROTEIN"/>
    <property type="match status" value="1"/>
</dbReference>
<protein>
    <recommendedName>
        <fullName evidence="4">deoxyhypusine monooxygenase</fullName>
        <ecNumber evidence="4">1.14.99.29</ecNumber>
    </recommendedName>
</protein>
<dbReference type="EC" id="1.14.99.29" evidence="4"/>
<evidence type="ECO:0000256" key="3">
    <source>
        <dbReference type="ARBA" id="ARBA00005041"/>
    </source>
</evidence>
<sequence length="338" mass="38131">MISFVLLCGFLSNSAYNPIIVPFRTSLNINTCMPNSFQRPETGTGLIQVGKESDALDTLHDTIKTIFCGIWCCCRRPHKIIWIEQYYRHGFAFFGTIIGTVLNCSEIMHRSAEDVHSMMQLSKDKENRAQKMILFYNEVVLERLVVDVSKHCFVKDPCKEIAQTCQLALRRIEWVQASGDKTESPYQSIDPTASASSDNVQELGNILLDPAQTLWDRYSAMFKLRNINTDASIKALAQGLYCEDSALFRHEVAYVLGQAQSPVAIKELKDRLALPSENSMVRHECAEALGAIATNECTSLLQEYVKDKERVVRESCEVALDMADYENSDELQYAKVTA</sequence>
<gene>
    <name evidence="12" type="primary">Acey_s0092.g2600</name>
    <name evidence="12" type="synonym">Acey-dohh-1</name>
    <name evidence="12" type="ORF">Y032_0092g2600</name>
</gene>
<comment type="pathway">
    <text evidence="3">Protein modification; eIF5A hypusination.</text>
</comment>
<comment type="catalytic activity">
    <reaction evidence="1">
        <text>[eIF5A protein]-deoxyhypusine + AH2 + O2 = [eIF5A protein]-hypusine + A + H2O</text>
        <dbReference type="Rhea" id="RHEA:14101"/>
        <dbReference type="Rhea" id="RHEA-COMP:10144"/>
        <dbReference type="Rhea" id="RHEA-COMP:12592"/>
        <dbReference type="ChEBI" id="CHEBI:13193"/>
        <dbReference type="ChEBI" id="CHEBI:15377"/>
        <dbReference type="ChEBI" id="CHEBI:15379"/>
        <dbReference type="ChEBI" id="CHEBI:17499"/>
        <dbReference type="ChEBI" id="CHEBI:82657"/>
        <dbReference type="ChEBI" id="CHEBI:91175"/>
        <dbReference type="EC" id="1.14.99.29"/>
    </reaction>
</comment>
<evidence type="ECO:0000256" key="10">
    <source>
        <dbReference type="ARBA" id="ARBA00023256"/>
    </source>
</evidence>
<dbReference type="InterPro" id="IPR004155">
    <property type="entry name" value="PBS_lyase_HEAT"/>
</dbReference>
<keyword evidence="11" id="KW-0732">Signal</keyword>
<comment type="cofactor">
    <cofactor evidence="2">
        <name>Fe(2+)</name>
        <dbReference type="ChEBI" id="CHEBI:29033"/>
    </cofactor>
</comment>
<evidence type="ECO:0000256" key="1">
    <source>
        <dbReference type="ARBA" id="ARBA00000068"/>
    </source>
</evidence>
<feature type="signal peptide" evidence="11">
    <location>
        <begin position="1"/>
        <end position="15"/>
    </location>
</feature>
<comment type="caution">
    <text evidence="12">The sequence shown here is derived from an EMBL/GenBank/DDBJ whole genome shotgun (WGS) entry which is preliminary data.</text>
</comment>
<evidence type="ECO:0000256" key="8">
    <source>
        <dbReference type="ARBA" id="ARBA00023004"/>
    </source>
</evidence>
<dbReference type="GO" id="GO:0046872">
    <property type="term" value="F:metal ion binding"/>
    <property type="evidence" value="ECO:0007669"/>
    <property type="project" value="UniProtKB-KW"/>
</dbReference>
<evidence type="ECO:0000256" key="5">
    <source>
        <dbReference type="ARBA" id="ARBA00022723"/>
    </source>
</evidence>
<dbReference type="SMART" id="SM00567">
    <property type="entry name" value="EZ_HEAT"/>
    <property type="match status" value="3"/>
</dbReference>
<dbReference type="InterPro" id="IPR016024">
    <property type="entry name" value="ARM-type_fold"/>
</dbReference>
<evidence type="ECO:0000256" key="11">
    <source>
        <dbReference type="SAM" id="SignalP"/>
    </source>
</evidence>
<proteinExistence type="predicted"/>
<keyword evidence="13" id="KW-1185">Reference proteome</keyword>
<dbReference type="OrthoDB" id="421002at2759"/>
<keyword evidence="7" id="KW-0560">Oxidoreductase</keyword>
<feature type="chain" id="PRO_5012316840" description="deoxyhypusine monooxygenase" evidence="11">
    <location>
        <begin position="16"/>
        <end position="338"/>
    </location>
</feature>
<evidence type="ECO:0000313" key="12">
    <source>
        <dbReference type="EMBL" id="EYC03745.1"/>
    </source>
</evidence>
<keyword evidence="5" id="KW-0479">Metal-binding</keyword>
<accession>A0A016TLY0</accession>
<keyword evidence="8" id="KW-0408">Iron</keyword>
<dbReference type="SUPFAM" id="SSF48371">
    <property type="entry name" value="ARM repeat"/>
    <property type="match status" value="1"/>
</dbReference>
<name>A0A016TLY0_9BILA</name>